<comment type="caution">
    <text evidence="2">The sequence shown here is derived from an EMBL/GenBank/DDBJ whole genome shotgun (WGS) entry which is preliminary data.</text>
</comment>
<organism evidence="2 3">
    <name type="scientific">Allotamlana fucoidanivorans</name>
    <dbReference type="NCBI Taxonomy" id="2583814"/>
    <lineage>
        <taxon>Bacteria</taxon>
        <taxon>Pseudomonadati</taxon>
        <taxon>Bacteroidota</taxon>
        <taxon>Flavobacteriia</taxon>
        <taxon>Flavobacteriales</taxon>
        <taxon>Flavobacteriaceae</taxon>
        <taxon>Allotamlana</taxon>
    </lineage>
</organism>
<evidence type="ECO:0000259" key="1">
    <source>
        <dbReference type="Pfam" id="PF11412"/>
    </source>
</evidence>
<sequence length="151" mass="17395">MQVTYSMKPLLVLFVLFSATVSAQILKPVKWTTTIETLSASEFNLVFIANIDDHWHLYSQTVPENGPLPTVFVFENNSNIKLIGKPAEQKGKTVYEAVFEMKVTYFENKAVFKQKVKRLTNKPFAIVGEIEFMTCDNQQCIQEYEDFEIKL</sequence>
<evidence type="ECO:0000313" key="2">
    <source>
        <dbReference type="EMBL" id="TNJ42573.1"/>
    </source>
</evidence>
<evidence type="ECO:0000313" key="3">
    <source>
        <dbReference type="Proteomes" id="UP000308713"/>
    </source>
</evidence>
<proteinExistence type="predicted"/>
<feature type="domain" description="Thiol:disulfide interchange protein DsbD N-terminal" evidence="1">
    <location>
        <begin position="33"/>
        <end position="147"/>
    </location>
</feature>
<name>A0A5C4SGL2_9FLAO</name>
<accession>A0A5C4SGL2</accession>
<dbReference type="AlphaFoldDB" id="A0A5C4SGL2"/>
<protein>
    <submittedName>
        <fullName evidence="2">Cytochrome C biogenesis protein</fullName>
    </submittedName>
</protein>
<dbReference type="Pfam" id="PF11412">
    <property type="entry name" value="DsbD_N"/>
    <property type="match status" value="1"/>
</dbReference>
<gene>
    <name evidence="2" type="ORF">FGF67_13860</name>
</gene>
<dbReference type="Proteomes" id="UP000308713">
    <property type="component" value="Unassembled WGS sequence"/>
</dbReference>
<dbReference type="InterPro" id="IPR028250">
    <property type="entry name" value="DsbDN"/>
</dbReference>
<keyword evidence="3" id="KW-1185">Reference proteome</keyword>
<reference evidence="2 3" key="1">
    <citation type="submission" date="2019-05" db="EMBL/GenBank/DDBJ databases">
        <title>Tamlana fucoidanivorans sp. nov., isolated from the surface of algae collected from Fujian province in China.</title>
        <authorList>
            <person name="Li J."/>
        </authorList>
    </citation>
    <scope>NUCLEOTIDE SEQUENCE [LARGE SCALE GENOMIC DNA]</scope>
    <source>
        <strain evidence="2 3">CW2-9</strain>
    </source>
</reference>
<dbReference type="EMBL" id="VDCS01000013">
    <property type="protein sequence ID" value="TNJ42573.1"/>
    <property type="molecule type" value="Genomic_DNA"/>
</dbReference>
<dbReference type="RefSeq" id="WP_139698357.1">
    <property type="nucleotide sequence ID" value="NZ_CP074074.1"/>
</dbReference>
<dbReference type="OrthoDB" id="767251at2"/>